<keyword evidence="5" id="KW-0862">Zinc</keyword>
<keyword evidence="3" id="KW-0479">Metal-binding</keyword>
<evidence type="ECO:0000313" key="7">
    <source>
        <dbReference type="EMBL" id="CRK75883.1"/>
    </source>
</evidence>
<dbReference type="SUPFAM" id="SSF51556">
    <property type="entry name" value="Metallo-dependent hydrolases"/>
    <property type="match status" value="1"/>
</dbReference>
<comment type="similarity">
    <text evidence="2">Belongs to the metallo-dependent hydrolases superfamily. Adenosine and AMP deaminases family.</text>
</comment>
<keyword evidence="8" id="KW-1185">Reference proteome</keyword>
<comment type="cofactor">
    <cofactor evidence="1">
        <name>Zn(2+)</name>
        <dbReference type="ChEBI" id="CHEBI:29105"/>
    </cofactor>
</comment>
<evidence type="ECO:0000256" key="4">
    <source>
        <dbReference type="ARBA" id="ARBA00022801"/>
    </source>
</evidence>
<dbReference type="NCBIfam" id="TIGR01430">
    <property type="entry name" value="aden_deam"/>
    <property type="match status" value="1"/>
</dbReference>
<dbReference type="PANTHER" id="PTHR43114:SF6">
    <property type="entry name" value="ADENINE DEAMINASE"/>
    <property type="match status" value="1"/>
</dbReference>
<evidence type="ECO:0000313" key="8">
    <source>
        <dbReference type="Proteomes" id="UP000048949"/>
    </source>
</evidence>
<dbReference type="InterPro" id="IPR001365">
    <property type="entry name" value="A_deaminase_dom"/>
</dbReference>
<organism evidence="7 8">
    <name type="scientific">Nereida ignava</name>
    <dbReference type="NCBI Taxonomy" id="282199"/>
    <lineage>
        <taxon>Bacteria</taxon>
        <taxon>Pseudomonadati</taxon>
        <taxon>Pseudomonadota</taxon>
        <taxon>Alphaproteobacteria</taxon>
        <taxon>Rhodobacterales</taxon>
        <taxon>Roseobacteraceae</taxon>
        <taxon>Nereida</taxon>
    </lineage>
</organism>
<evidence type="ECO:0000256" key="2">
    <source>
        <dbReference type="ARBA" id="ARBA00006676"/>
    </source>
</evidence>
<evidence type="ECO:0000256" key="3">
    <source>
        <dbReference type="ARBA" id="ARBA00022723"/>
    </source>
</evidence>
<evidence type="ECO:0000259" key="6">
    <source>
        <dbReference type="Pfam" id="PF00962"/>
    </source>
</evidence>
<evidence type="ECO:0000256" key="5">
    <source>
        <dbReference type="ARBA" id="ARBA00022833"/>
    </source>
</evidence>
<dbReference type="PANTHER" id="PTHR43114">
    <property type="entry name" value="ADENINE DEAMINASE"/>
    <property type="match status" value="1"/>
</dbReference>
<evidence type="ECO:0000256" key="1">
    <source>
        <dbReference type="ARBA" id="ARBA00001947"/>
    </source>
</evidence>
<feature type="domain" description="Adenosine deaminase" evidence="6">
    <location>
        <begin position="5"/>
        <end position="322"/>
    </location>
</feature>
<keyword evidence="4 7" id="KW-0378">Hydrolase</keyword>
<dbReference type="InterPro" id="IPR006330">
    <property type="entry name" value="Ado/ade_deaminase"/>
</dbReference>
<dbReference type="RefSeq" id="WP_048599306.1">
    <property type="nucleotide sequence ID" value="NZ_CBFHGK010000016.1"/>
</dbReference>
<dbReference type="OrthoDB" id="105475at2"/>
<dbReference type="InterPro" id="IPR032466">
    <property type="entry name" value="Metal_Hydrolase"/>
</dbReference>
<dbReference type="EMBL" id="CVQV01000010">
    <property type="protein sequence ID" value="CRK75883.1"/>
    <property type="molecule type" value="Genomic_DNA"/>
</dbReference>
<proteinExistence type="inferred from homology"/>
<dbReference type="GO" id="GO:0000034">
    <property type="term" value="F:adenine deaminase activity"/>
    <property type="evidence" value="ECO:0007669"/>
    <property type="project" value="UniProtKB-EC"/>
</dbReference>
<name>A0A0U1NN15_9RHOB</name>
<protein>
    <submittedName>
        <fullName evidence="7">Adenine deaminase</fullName>
        <ecNumber evidence="7">3.5.4.2</ecNumber>
    </submittedName>
</protein>
<reference evidence="7 8" key="1">
    <citation type="submission" date="2015-04" db="EMBL/GenBank/DDBJ databases">
        <authorList>
            <person name="Syromyatnikov M.Y."/>
            <person name="Popov V.N."/>
        </authorList>
    </citation>
    <scope>NUCLEOTIDE SEQUENCE [LARGE SCALE GENOMIC DNA]</scope>
    <source>
        <strain evidence="7 8">CECT 5292</strain>
    </source>
</reference>
<dbReference type="STRING" id="282199.GCA_001049735_01938"/>
<dbReference type="EC" id="3.5.4.2" evidence="7"/>
<dbReference type="AlphaFoldDB" id="A0A0U1NN15"/>
<sequence length="324" mass="35106">MKNRPKLELHLHLEGAASPAFIKGLAAEKKLDISGIFDERGNYAYADFAGFLDVYEAATQALKTHEDYARLTTAVLQDCAEHGVVYAETFLSPDFCGGRDVGAWREYLAAIQEAAAAMEPHITLRGCVTAIRHFGPEKSRETAICAAETVGDFITGFGIAGAETVGAPRDFAWAFDCAREAGLGLTAHAGEWGGAAMVRDTLDQLPGISRIGHGVQAITDLALCDRLIENDITLEVCPGSNVALGVVPNWASHPIEKLRARGVKVTVSTDDPPFFHTTMTNEYGRLAHHFGWDDEIFREVEQNALEAAFCSAETRAIIAKRLQS</sequence>
<dbReference type="GO" id="GO:0046872">
    <property type="term" value="F:metal ion binding"/>
    <property type="evidence" value="ECO:0007669"/>
    <property type="project" value="UniProtKB-KW"/>
</dbReference>
<dbReference type="Pfam" id="PF00962">
    <property type="entry name" value="A_deaminase"/>
    <property type="match status" value="1"/>
</dbReference>
<dbReference type="Gene3D" id="3.20.20.140">
    <property type="entry name" value="Metal-dependent hydrolases"/>
    <property type="match status" value="1"/>
</dbReference>
<dbReference type="NCBIfam" id="NF006848">
    <property type="entry name" value="PRK09358.1-3"/>
    <property type="match status" value="1"/>
</dbReference>
<dbReference type="Proteomes" id="UP000048949">
    <property type="component" value="Unassembled WGS sequence"/>
</dbReference>
<accession>A0A0U1NN15</accession>
<gene>
    <name evidence="7" type="ORF">NIG5292_01939</name>
</gene>